<dbReference type="Pfam" id="PF21974">
    <property type="entry name" value="SPN1_m3Gcap_bd"/>
    <property type="match status" value="1"/>
</dbReference>
<dbReference type="Pfam" id="PF17406">
    <property type="entry name" value="Nrap_D5"/>
    <property type="match status" value="1"/>
</dbReference>
<proteinExistence type="inferred from homology"/>
<feature type="domain" description="Nrap protein" evidence="14">
    <location>
        <begin position="261"/>
        <end position="394"/>
    </location>
</feature>
<evidence type="ECO:0000259" key="17">
    <source>
        <dbReference type="Pfam" id="PF17406"/>
    </source>
</evidence>
<feature type="domain" description="Nrap protein" evidence="12">
    <location>
        <begin position="126"/>
        <end position="248"/>
    </location>
</feature>
<feature type="region of interest" description="Disordered" evidence="11">
    <location>
        <begin position="1367"/>
        <end position="1397"/>
    </location>
</feature>
<accession>A0A9J2PB48</accession>
<evidence type="ECO:0000256" key="8">
    <source>
        <dbReference type="ARBA" id="ARBA00031711"/>
    </source>
</evidence>
<dbReference type="Pfam" id="PF17404">
    <property type="entry name" value="Nrap_D3"/>
    <property type="match status" value="1"/>
</dbReference>
<comment type="subcellular location">
    <subcellularLocation>
        <location evidence="1">Chromosome</location>
    </subcellularLocation>
    <subcellularLocation>
        <location evidence="2">Nucleus</location>
        <location evidence="2">Nucleolus</location>
    </subcellularLocation>
</comment>
<dbReference type="InterPro" id="IPR035369">
    <property type="entry name" value="Nrap_D4"/>
</dbReference>
<dbReference type="Pfam" id="PF03813">
    <property type="entry name" value="Nrap"/>
    <property type="match status" value="1"/>
</dbReference>
<evidence type="ECO:0000256" key="1">
    <source>
        <dbReference type="ARBA" id="ARBA00004286"/>
    </source>
</evidence>
<dbReference type="CDD" id="cd09232">
    <property type="entry name" value="Snurportin-1_C"/>
    <property type="match status" value="1"/>
</dbReference>
<evidence type="ECO:0000256" key="4">
    <source>
        <dbReference type="ARBA" id="ARBA00016437"/>
    </source>
</evidence>
<name>A0A9J2PB48_ASCLU</name>
<dbReference type="GO" id="GO:0006364">
    <property type="term" value="P:rRNA processing"/>
    <property type="evidence" value="ECO:0007669"/>
    <property type="project" value="TreeGrafter"/>
</dbReference>
<dbReference type="GO" id="GO:0034456">
    <property type="term" value="C:UTP-C complex"/>
    <property type="evidence" value="ECO:0007669"/>
    <property type="project" value="TreeGrafter"/>
</dbReference>
<dbReference type="GO" id="GO:0006409">
    <property type="term" value="P:tRNA export from nucleus"/>
    <property type="evidence" value="ECO:0007669"/>
    <property type="project" value="TreeGrafter"/>
</dbReference>
<dbReference type="GO" id="GO:0003723">
    <property type="term" value="F:RNA binding"/>
    <property type="evidence" value="ECO:0007669"/>
    <property type="project" value="UniProtKB-KW"/>
</dbReference>
<protein>
    <recommendedName>
        <fullName evidence="4">Nucleolar protein 6</fullName>
    </recommendedName>
    <alternativeName>
        <fullName evidence="8">Maternal transcript 89Ba</fullName>
    </alternativeName>
</protein>
<evidence type="ECO:0000256" key="2">
    <source>
        <dbReference type="ARBA" id="ARBA00004604"/>
    </source>
</evidence>
<dbReference type="GO" id="GO:0003909">
    <property type="term" value="F:DNA ligase activity"/>
    <property type="evidence" value="ECO:0007669"/>
    <property type="project" value="InterPro"/>
</dbReference>
<evidence type="ECO:0000259" key="19">
    <source>
        <dbReference type="Pfam" id="PF21974"/>
    </source>
</evidence>
<evidence type="ECO:0000313" key="21">
    <source>
        <dbReference type="WBParaSite" id="ALUE_0000693601-mRNA-1"/>
    </source>
</evidence>
<dbReference type="InterPro" id="IPR035368">
    <property type="entry name" value="Nrap_D3"/>
</dbReference>
<evidence type="ECO:0000256" key="6">
    <source>
        <dbReference type="ARBA" id="ARBA00022884"/>
    </source>
</evidence>
<comment type="similarity">
    <text evidence="3">Belongs to the NRAP family.</text>
</comment>
<evidence type="ECO:0000256" key="3">
    <source>
        <dbReference type="ARBA" id="ARBA00006674"/>
    </source>
</evidence>
<evidence type="ECO:0000259" key="13">
    <source>
        <dbReference type="Pfam" id="PF11538"/>
    </source>
</evidence>
<dbReference type="Pfam" id="PF17407">
    <property type="entry name" value="Nrap_D6"/>
    <property type="match status" value="1"/>
</dbReference>
<evidence type="ECO:0000259" key="16">
    <source>
        <dbReference type="Pfam" id="PF17405"/>
    </source>
</evidence>
<dbReference type="Pfam" id="PF17403">
    <property type="entry name" value="Nrap_D2"/>
    <property type="match status" value="1"/>
</dbReference>
<evidence type="ECO:0000259" key="12">
    <source>
        <dbReference type="Pfam" id="PF03813"/>
    </source>
</evidence>
<dbReference type="PANTHER" id="PTHR17972">
    <property type="entry name" value="NUCLEOLAR RNA-ASSOCIATED PROTEIN"/>
    <property type="match status" value="1"/>
</dbReference>
<dbReference type="GO" id="GO:0005694">
    <property type="term" value="C:chromosome"/>
    <property type="evidence" value="ECO:0007669"/>
    <property type="project" value="UniProtKB-SubCell"/>
</dbReference>
<dbReference type="InterPro" id="IPR035367">
    <property type="entry name" value="Nrap_D2"/>
</dbReference>
<keyword evidence="5" id="KW-0158">Chromosome</keyword>
<comment type="function">
    <text evidence="9">Part of the small subunit (SSU) processome, first precursor of the small eukaryotic ribosomal subunit. During the assembly of the SSU processome in the nucleolus, many ribosome biogenesis factors, an RNA chaperone and ribosomal proteins associate with the nascent pre-rRNA and work in concert to generate RNA folding, modifications, rearrangements and cleavage as well as targeted degradation of pre-ribosomal RNA by the RNA exosome.</text>
</comment>
<evidence type="ECO:0000259" key="18">
    <source>
        <dbReference type="Pfam" id="PF17407"/>
    </source>
</evidence>
<evidence type="ECO:0000256" key="9">
    <source>
        <dbReference type="ARBA" id="ARBA00035000"/>
    </source>
</evidence>
<dbReference type="InterPro" id="IPR035370">
    <property type="entry name" value="Nrap_D5"/>
</dbReference>
<keyword evidence="20" id="KW-1185">Reference proteome</keyword>
<comment type="subunit">
    <text evidence="10">Part of the small subunit (SSU) processome, composed of more than 70 proteins and the RNA chaperone small nucleolar RNA (snoRNA) U3.</text>
</comment>
<dbReference type="Pfam" id="PF17405">
    <property type="entry name" value="Nrap_D4"/>
    <property type="match status" value="1"/>
</dbReference>
<keyword evidence="6" id="KW-0694">RNA-binding</keyword>
<feature type="domain" description="Nrap protein" evidence="17">
    <location>
        <begin position="799"/>
        <end position="951"/>
    </location>
</feature>
<dbReference type="InterPro" id="IPR035371">
    <property type="entry name" value="Nrap_D6"/>
</dbReference>
<dbReference type="Pfam" id="PF11538">
    <property type="entry name" value="Snurportin1"/>
    <property type="match status" value="1"/>
</dbReference>
<dbReference type="Proteomes" id="UP000036681">
    <property type="component" value="Unplaced"/>
</dbReference>
<feature type="compositionally biased region" description="Polar residues" evidence="11">
    <location>
        <begin position="1367"/>
        <end position="1383"/>
    </location>
</feature>
<dbReference type="InterPro" id="IPR005554">
    <property type="entry name" value="NOL6/Upt22"/>
</dbReference>
<dbReference type="Gene3D" id="1.10.1410.10">
    <property type="match status" value="1"/>
</dbReference>
<dbReference type="InterPro" id="IPR047857">
    <property type="entry name" value="Snurportin1_C"/>
</dbReference>
<dbReference type="Gene3D" id="3.30.70.3030">
    <property type="match status" value="1"/>
</dbReference>
<feature type="domain" description="Nrap protein" evidence="16">
    <location>
        <begin position="610"/>
        <end position="792"/>
    </location>
</feature>
<dbReference type="GO" id="GO:0032545">
    <property type="term" value="C:CURI complex"/>
    <property type="evidence" value="ECO:0007669"/>
    <property type="project" value="TreeGrafter"/>
</dbReference>
<dbReference type="InterPro" id="IPR016059">
    <property type="entry name" value="DNA_ligase_ATP-dep_CS"/>
</dbReference>
<feature type="domain" description="Snurportin-1 m3G cap-binding" evidence="19">
    <location>
        <begin position="1174"/>
        <end position="1349"/>
    </location>
</feature>
<dbReference type="InterPro" id="IPR035082">
    <property type="entry name" value="Nrap_D1"/>
</dbReference>
<dbReference type="Gene3D" id="3.30.470.30">
    <property type="entry name" value="DNA ligase/mRNA capping enzyme"/>
    <property type="match status" value="1"/>
</dbReference>
<evidence type="ECO:0000259" key="15">
    <source>
        <dbReference type="Pfam" id="PF17404"/>
    </source>
</evidence>
<organism evidence="20 21">
    <name type="scientific">Ascaris lumbricoides</name>
    <name type="common">Giant roundworm</name>
    <dbReference type="NCBI Taxonomy" id="6252"/>
    <lineage>
        <taxon>Eukaryota</taxon>
        <taxon>Metazoa</taxon>
        <taxon>Ecdysozoa</taxon>
        <taxon>Nematoda</taxon>
        <taxon>Chromadorea</taxon>
        <taxon>Rhabditida</taxon>
        <taxon>Spirurina</taxon>
        <taxon>Ascaridomorpha</taxon>
        <taxon>Ascaridoidea</taxon>
        <taxon>Ascarididae</taxon>
        <taxon>Ascaris</taxon>
    </lineage>
</organism>
<evidence type="ECO:0000256" key="7">
    <source>
        <dbReference type="ARBA" id="ARBA00023242"/>
    </source>
</evidence>
<dbReference type="WBParaSite" id="ALUE_0000693601-mRNA-1">
    <property type="protein sequence ID" value="ALUE_0000693601-mRNA-1"/>
    <property type="gene ID" value="ALUE_0000693601"/>
</dbReference>
<dbReference type="PROSITE" id="PS00697">
    <property type="entry name" value="DNA_LIGASE_A1"/>
    <property type="match status" value="1"/>
</dbReference>
<dbReference type="InterPro" id="IPR024721">
    <property type="entry name" value="Snurportin-1_N"/>
</dbReference>
<keyword evidence="7" id="KW-0539">Nucleus</keyword>
<evidence type="ECO:0000256" key="10">
    <source>
        <dbReference type="ARBA" id="ARBA00035020"/>
    </source>
</evidence>
<evidence type="ECO:0000313" key="20">
    <source>
        <dbReference type="Proteomes" id="UP000036681"/>
    </source>
</evidence>
<feature type="domain" description="Nrap protein" evidence="18">
    <location>
        <begin position="985"/>
        <end position="1072"/>
    </location>
</feature>
<dbReference type="GO" id="GO:0032040">
    <property type="term" value="C:small-subunit processome"/>
    <property type="evidence" value="ECO:0007669"/>
    <property type="project" value="TreeGrafter"/>
</dbReference>
<sequence length="1411" mass="161712">MKHKLIEDDLDDPDPKRQTNRLLQMQIDAYISEKQLSDHERKEYRELASRITAYVAQLGEAQTQHDVWDTSELTKAGIEFPFHLPFGRKLSDVSSSRGCQWIAPECILQLSDHALGLATKMDPALDMEVIIPQKYFGSRDFLNFAYHVKRAQYACHLAAELRAYNCVVRFATEEGDRYRPILIVTKDDATLRFHFSPPDGFAKPNRFRPSNNNLRSLFCLGAEGAIDSDPPTPYYNASILSDLVRRQLDSIFKKFLEDKPNFVKAIFMIRAWMQTRFFTKRRDGFSNTLITAWILHLYRKGFVSRWSGVVGIIEAFFTSIVSTNWKDARLALVENIDESTFKQFTDHFNFVFLDETGYLNLARALSVTAWDNIRDAAASSFNKLVNFNDFDPLFTIERPFELSFDLYIKVRIRKDIVLERLRRTQLKELISRCNDWSGIALDRITSLMKKAWTGRASLFDIDIQMGCFGDERNSDSDLQALLLANSGIPSFGLPEQWDLSSKPVDVESMDVHLTLGVRLMAGWESSITRGSPAKLPEADDFRQFWGEVSELRKFPDNAICEAVVWDEHANSPRVPFQICQHILSRHMNLTAECFEERSVFDDGILPCVTERYEVITNAFEKLSRKLRAVHDLPLLITSINPVSCFLRRTSPYPPPPSDCVVDASSSKVVDRIAFPLRSACPPYLPTVEVHLTMEHSGKWGEDLDAIAHLKTAFYSELCKILNEKFSMHAYPYEKHAIVLLDGVVFRLLISYSKEVHIMRKLAAPKGGQLRDTVETKLKERELILQPSLAAHLYSVSEQFPAFAPACRLALKWLSSQMLSQFIDSIMVETIMADVFLRPFTGHQPRTPFMGFAHFLRLLSSHNWLLRPLLVDFTNEWNADDIYTMQKDFAKMRPVLPPMVVCVPEDRTGCSWTRDEPQAVILKRIMKLASNALMLIRWNISFAKPINLRGVFTASEMRFDGWIYLRGKYLVRRKTLKRNPVSDVLPVYDYDPVGNYLSKVRAAFNSFAIFFHDKYNGARIGVVWKPDALKPKDSNISSCMYRYLNEESGMMQMDKESIREDLVLLGRGIVRKVVFTGEMDELVTMLAGSSVTHPASTTGEHPHFSLYKNARKIEANQKRRREEYLARQKEARFNYASRARNLAMNTFDNEEEEMDVDTKVTSKGKRRRNRYADELMLSEWLVDIPETLSSDWICVPCPVGKRALVVASNGVTNAYSKSGYLLKQFSSYLPGGNRSSCSHYTLLDCVFSSEQSTFYCLDMIAWNDTIVADSDFDCRLFLLNSRITENENFKEVSKQFPYRFLCLPTCRCDKSLMEQLMLTEFTFELDGVLFYHTAALYRPGRSPLVGWLKPWMMPEILSVKIPASLMKGNSTTKGTSQKFINDYNSGHKRQPKRDGSESAVMECLSADANVES</sequence>
<dbReference type="SUPFAM" id="SSF56091">
    <property type="entry name" value="DNA ligase/mRNA capping enzyme, catalytic domain"/>
    <property type="match status" value="1"/>
</dbReference>
<feature type="domain" description="Snurportin-1 N-terminal" evidence="13">
    <location>
        <begin position="1100"/>
        <end position="1140"/>
    </location>
</feature>
<reference evidence="21" key="1">
    <citation type="submission" date="2023-03" db="UniProtKB">
        <authorList>
            <consortium name="WormBaseParasite"/>
        </authorList>
    </citation>
    <scope>IDENTIFICATION</scope>
</reference>
<dbReference type="PANTHER" id="PTHR17972:SF0">
    <property type="entry name" value="NUCLEOLAR PROTEIN 6"/>
    <property type="match status" value="1"/>
</dbReference>
<feature type="domain" description="Nrap protein" evidence="15">
    <location>
        <begin position="402"/>
        <end position="587"/>
    </location>
</feature>
<evidence type="ECO:0000259" key="14">
    <source>
        <dbReference type="Pfam" id="PF17403"/>
    </source>
</evidence>
<evidence type="ECO:0000256" key="11">
    <source>
        <dbReference type="SAM" id="MobiDB-lite"/>
    </source>
</evidence>
<evidence type="ECO:0000256" key="5">
    <source>
        <dbReference type="ARBA" id="ARBA00022454"/>
    </source>
</evidence>